<gene>
    <name evidence="2" type="ORF">JQV55_03775</name>
</gene>
<dbReference type="Proteomes" id="UP000732193">
    <property type="component" value="Unassembled WGS sequence"/>
</dbReference>
<feature type="signal peptide" evidence="1">
    <location>
        <begin position="1"/>
        <end position="20"/>
    </location>
</feature>
<dbReference type="RefSeq" id="WP_203241292.1">
    <property type="nucleotide sequence ID" value="NZ_JAFBRH010000001.1"/>
</dbReference>
<dbReference type="Pfam" id="PF10670">
    <property type="entry name" value="DUF4198"/>
    <property type="match status" value="1"/>
</dbReference>
<dbReference type="AlphaFoldDB" id="A0AAE2VW93"/>
<accession>A0AAE2VW93</accession>
<evidence type="ECO:0000313" key="3">
    <source>
        <dbReference type="Proteomes" id="UP000732193"/>
    </source>
</evidence>
<evidence type="ECO:0000256" key="1">
    <source>
        <dbReference type="SAM" id="SignalP"/>
    </source>
</evidence>
<keyword evidence="3" id="KW-1185">Reference proteome</keyword>
<keyword evidence="1" id="KW-0732">Signal</keyword>
<dbReference type="InterPro" id="IPR019613">
    <property type="entry name" value="DUF4198"/>
</dbReference>
<reference evidence="2 3" key="1">
    <citation type="submission" date="2021-01" db="EMBL/GenBank/DDBJ databases">
        <title>Diatom-associated Roseobacters Show Island Model of Population Structure.</title>
        <authorList>
            <person name="Qu L."/>
            <person name="Feng X."/>
            <person name="Chen Y."/>
            <person name="Li L."/>
            <person name="Wang X."/>
            <person name="Hu Z."/>
            <person name="Wang H."/>
            <person name="Luo H."/>
        </authorList>
    </citation>
    <scope>NUCLEOTIDE SEQUENCE [LARGE SCALE GENOMIC DNA]</scope>
    <source>
        <strain evidence="2 3">TR60-84</strain>
    </source>
</reference>
<name>A0AAE2VW93_9RHOB</name>
<evidence type="ECO:0000313" key="2">
    <source>
        <dbReference type="EMBL" id="MBM1712673.1"/>
    </source>
</evidence>
<organism evidence="2 3">
    <name type="scientific">Sulfitobacter geojensis</name>
    <dbReference type="NCBI Taxonomy" id="1342299"/>
    <lineage>
        <taxon>Bacteria</taxon>
        <taxon>Pseudomonadati</taxon>
        <taxon>Pseudomonadota</taxon>
        <taxon>Alphaproteobacteria</taxon>
        <taxon>Rhodobacterales</taxon>
        <taxon>Roseobacteraceae</taxon>
        <taxon>Sulfitobacter</taxon>
    </lineage>
</organism>
<dbReference type="EMBL" id="JAFBRM010000001">
    <property type="protein sequence ID" value="MBM1712673.1"/>
    <property type="molecule type" value="Genomic_DNA"/>
</dbReference>
<sequence length="270" mass="29548">MIAHRLFSLLLCALPLGAQAHEYWIEPLSYQLDAGDRIQAHFKNGEDFKGNSQSFFDRSSTRFDILIDGTPVPVTPRSGDSPALDIALPVEDKLLSVVHETTTSTVTYREWAKFQKFAAHKNFPNAEADHIAAGWSQVKFREIYSRHIKALIAVGNGAGNDSGAGLKTEFVALSNPYADGFDGTMEVMLYLNGAPRPDAQVEVFARAPDDSVDITLHRTDADGKAVIPVSAGHEYLFDSVVLHPAADASAEENAIVWQTYWAALTFAVPE</sequence>
<proteinExistence type="predicted"/>
<feature type="chain" id="PRO_5042126355" evidence="1">
    <location>
        <begin position="21"/>
        <end position="270"/>
    </location>
</feature>
<comment type="caution">
    <text evidence="2">The sequence shown here is derived from an EMBL/GenBank/DDBJ whole genome shotgun (WGS) entry which is preliminary data.</text>
</comment>
<protein>
    <submittedName>
        <fullName evidence="2">DUF4198 domain-containing protein</fullName>
    </submittedName>
</protein>